<dbReference type="RefSeq" id="WP_191176908.1">
    <property type="nucleotide sequence ID" value="NZ_JACWMW010000004.1"/>
</dbReference>
<evidence type="ECO:0008006" key="3">
    <source>
        <dbReference type="Google" id="ProtNLM"/>
    </source>
</evidence>
<proteinExistence type="predicted"/>
<accession>A0ABR7X907</accession>
<dbReference type="Proteomes" id="UP000618754">
    <property type="component" value="Unassembled WGS sequence"/>
</dbReference>
<dbReference type="EMBL" id="JACWMW010000004">
    <property type="protein sequence ID" value="MBD1387057.1"/>
    <property type="molecule type" value="Genomic_DNA"/>
</dbReference>
<evidence type="ECO:0000313" key="2">
    <source>
        <dbReference type="Proteomes" id="UP000618754"/>
    </source>
</evidence>
<comment type="caution">
    <text evidence="1">The sequence shown here is derived from an EMBL/GenBank/DDBJ whole genome shotgun (WGS) entry which is preliminary data.</text>
</comment>
<name>A0ABR7X907_9SPHI</name>
<reference evidence="1 2" key="1">
    <citation type="submission" date="2020-09" db="EMBL/GenBank/DDBJ databases">
        <title>Novel species of Mucilaginibacter isolated from a glacier on the Tibetan Plateau.</title>
        <authorList>
            <person name="Liu Q."/>
            <person name="Xin Y.-H."/>
        </authorList>
    </citation>
    <scope>NUCLEOTIDE SEQUENCE [LARGE SCALE GENOMIC DNA]</scope>
    <source>
        <strain evidence="1 2">CGMCC 1.13878</strain>
    </source>
</reference>
<keyword evidence="2" id="KW-1185">Reference proteome</keyword>
<gene>
    <name evidence="1" type="ORF">IDJ75_17355</name>
</gene>
<sequence>MQTVLANLKNLSGNSVADIIQKFSGNTPGYNWIMKDGNLGGTTAANTSPTYDRLKYNVTTTFDASVVSNGSDLAFAKTILHESIHAYLVTTLNTDPANFNKTYAQLLNDYNGNGWDANATHHDEMVRGFIGDIGASLKAYGVSQGYHLTDQFYNDLAWGGLQETNAFKNLPVADRNRILNVIIGEQSGTDMNLNPVTPKGKPSGC</sequence>
<protein>
    <recommendedName>
        <fullName evidence="3">SprT-like domain-containing protein</fullName>
    </recommendedName>
</protein>
<evidence type="ECO:0000313" key="1">
    <source>
        <dbReference type="EMBL" id="MBD1387057.1"/>
    </source>
</evidence>
<organism evidence="1 2">
    <name type="scientific">Mucilaginibacter rigui</name>
    <dbReference type="NCBI Taxonomy" id="534635"/>
    <lineage>
        <taxon>Bacteria</taxon>
        <taxon>Pseudomonadati</taxon>
        <taxon>Bacteroidota</taxon>
        <taxon>Sphingobacteriia</taxon>
        <taxon>Sphingobacteriales</taxon>
        <taxon>Sphingobacteriaceae</taxon>
        <taxon>Mucilaginibacter</taxon>
    </lineage>
</organism>